<sequence>MNFGHQALNTRLSAPFGVGITIAINELQTECKVQIVNLKRFK</sequence>
<name>A0A1Q8QXP2_9FIRM</name>
<organism evidence="1 2">
    <name type="scientific">Desulfosporosinus metallidurans</name>
    <dbReference type="NCBI Taxonomy" id="1888891"/>
    <lineage>
        <taxon>Bacteria</taxon>
        <taxon>Bacillati</taxon>
        <taxon>Bacillota</taxon>
        <taxon>Clostridia</taxon>
        <taxon>Eubacteriales</taxon>
        <taxon>Desulfitobacteriaceae</taxon>
        <taxon>Desulfosporosinus</taxon>
    </lineage>
</organism>
<evidence type="ECO:0000313" key="2">
    <source>
        <dbReference type="Proteomes" id="UP000186102"/>
    </source>
</evidence>
<reference evidence="1 2" key="1">
    <citation type="submission" date="2016-09" db="EMBL/GenBank/DDBJ databases">
        <title>Complete genome of Desulfosporosinus sp. OL.</title>
        <authorList>
            <person name="Mardanov A."/>
            <person name="Beletsky A."/>
            <person name="Panova A."/>
            <person name="Karnachuk O."/>
            <person name="Ravin N."/>
        </authorList>
    </citation>
    <scope>NUCLEOTIDE SEQUENCE [LARGE SCALE GENOMIC DNA]</scope>
    <source>
        <strain evidence="1 2">OL</strain>
    </source>
</reference>
<dbReference type="AlphaFoldDB" id="A0A1Q8QXP2"/>
<gene>
    <name evidence="1" type="ORF">DSOL_1938</name>
</gene>
<keyword evidence="2" id="KW-1185">Reference proteome</keyword>
<proteinExistence type="predicted"/>
<dbReference type="Proteomes" id="UP000186102">
    <property type="component" value="Unassembled WGS sequence"/>
</dbReference>
<protein>
    <submittedName>
        <fullName evidence="1">Uncharacterized protein</fullName>
    </submittedName>
</protein>
<accession>A0A1Q8QXP2</accession>
<dbReference type="EMBL" id="MLBF01000011">
    <property type="protein sequence ID" value="OLN32065.1"/>
    <property type="molecule type" value="Genomic_DNA"/>
</dbReference>
<dbReference type="STRING" id="1888891.DSOL_1938"/>
<comment type="caution">
    <text evidence="1">The sequence shown here is derived from an EMBL/GenBank/DDBJ whole genome shotgun (WGS) entry which is preliminary data.</text>
</comment>
<evidence type="ECO:0000313" key="1">
    <source>
        <dbReference type="EMBL" id="OLN32065.1"/>
    </source>
</evidence>